<proteinExistence type="predicted"/>
<comment type="caution">
    <text evidence="2">The sequence shown here is derived from an EMBL/GenBank/DDBJ whole genome shotgun (WGS) entry which is preliminary data.</text>
</comment>
<dbReference type="InterPro" id="IPR016410">
    <property type="entry name" value="Phage_imm"/>
</dbReference>
<keyword evidence="1" id="KW-1133">Transmembrane helix</keyword>
<dbReference type="EMBL" id="JAWJZY010000003">
    <property type="protein sequence ID" value="MEE8659070.1"/>
    <property type="molecule type" value="Genomic_DNA"/>
</dbReference>
<keyword evidence="1" id="KW-0472">Membrane</keyword>
<protein>
    <recommendedName>
        <fullName evidence="4">Superinfection immunity protein</fullName>
    </recommendedName>
</protein>
<feature type="transmembrane region" description="Helical" evidence="1">
    <location>
        <begin position="88"/>
        <end position="106"/>
    </location>
</feature>
<organism evidence="2 3">
    <name type="scientific">Sorlinia euscelidii</name>
    <dbReference type="NCBI Taxonomy" id="3081148"/>
    <lineage>
        <taxon>Bacteria</taxon>
        <taxon>Pseudomonadati</taxon>
        <taxon>Pseudomonadota</taxon>
        <taxon>Alphaproteobacteria</taxon>
        <taxon>Acetobacterales</taxon>
        <taxon>Acetobacteraceae</taxon>
        <taxon>Sorlinia</taxon>
    </lineage>
</organism>
<feature type="transmembrane region" description="Helical" evidence="1">
    <location>
        <begin position="33"/>
        <end position="57"/>
    </location>
</feature>
<dbReference type="Proteomes" id="UP001312908">
    <property type="component" value="Unassembled WGS sequence"/>
</dbReference>
<evidence type="ECO:0000313" key="2">
    <source>
        <dbReference type="EMBL" id="MEE8659070.1"/>
    </source>
</evidence>
<reference evidence="2 3" key="1">
    <citation type="submission" date="2023-10" db="EMBL/GenBank/DDBJ databases">
        <title>Sorlinia euscelidii gen. nov., sp. nov., an acetic acid bacteria isolated from the gut of Euscelidius variegatus emitter.</title>
        <authorList>
            <person name="Michoud G."/>
            <person name="Marasco R."/>
            <person name="Seferji K."/>
            <person name="Gonella E."/>
            <person name="Garuglieri E."/>
            <person name="Alma A."/>
            <person name="Mapelli F."/>
            <person name="Borin S."/>
            <person name="Daffonchio D."/>
            <person name="Crotti E."/>
        </authorList>
    </citation>
    <scope>NUCLEOTIDE SEQUENCE [LARGE SCALE GENOMIC DNA]</scope>
    <source>
        <strain evidence="2 3">EV16P</strain>
    </source>
</reference>
<dbReference type="RefSeq" id="WP_394819930.1">
    <property type="nucleotide sequence ID" value="NZ_JAWJZY010000003.1"/>
</dbReference>
<accession>A0ABU7U630</accession>
<evidence type="ECO:0000313" key="3">
    <source>
        <dbReference type="Proteomes" id="UP001312908"/>
    </source>
</evidence>
<name>A0ABU7U630_9PROT</name>
<keyword evidence="1" id="KW-0812">Transmembrane</keyword>
<evidence type="ECO:0008006" key="4">
    <source>
        <dbReference type="Google" id="ProtNLM"/>
    </source>
</evidence>
<dbReference type="Pfam" id="PF14373">
    <property type="entry name" value="Imm_superinfect"/>
    <property type="match status" value="1"/>
</dbReference>
<gene>
    <name evidence="2" type="ORF">DOFOFD_08600</name>
</gene>
<keyword evidence="3" id="KW-1185">Reference proteome</keyword>
<sequence>MEFLLFILLFFACLYFLPSIIAAFRNTHHLPALFLLNLFLGWTFIGWVLTLFIALLIERRDEYEARRLFFFNQLGAPVPLPNAMRSRTLLLVIIVILTVLLVVGLSENASHVMTLLHEYANNPKIESDF</sequence>
<evidence type="ECO:0000256" key="1">
    <source>
        <dbReference type="SAM" id="Phobius"/>
    </source>
</evidence>